<dbReference type="Proteomes" id="UP000078543">
    <property type="component" value="Unassembled WGS sequence"/>
</dbReference>
<evidence type="ECO:0000256" key="3">
    <source>
        <dbReference type="ARBA" id="ARBA00022884"/>
    </source>
</evidence>
<dbReference type="Pfam" id="PF07378">
    <property type="entry name" value="FlbT"/>
    <property type="match status" value="1"/>
</dbReference>
<sequence>MPLLIDLKPGEKVIINGAVLENAGANTKLRVHNESNILRQKEILTEQDVQTPASRIYFCLQCAYIFPEKRDHYLELYNHFLAEYLGACPSAIDIGNEIYNDVMEGHYYKALKASRKLLKHESELLGRLEKDAHIWSEAVTGEKTES</sequence>
<comment type="caution">
    <text evidence="4">The sequence shown here is derived from an EMBL/GenBank/DDBJ whole genome shotgun (WGS) entry which is preliminary data.</text>
</comment>
<dbReference type="GO" id="GO:0044781">
    <property type="term" value="P:bacterial-type flagellum organization"/>
    <property type="evidence" value="ECO:0007669"/>
    <property type="project" value="UniProtKB-KW"/>
</dbReference>
<dbReference type="OrthoDB" id="8561314at2"/>
<dbReference type="EMBL" id="LWQU01000170">
    <property type="protein sequence ID" value="OAN47040.1"/>
    <property type="molecule type" value="Genomic_DNA"/>
</dbReference>
<dbReference type="GO" id="GO:0048027">
    <property type="term" value="F:mRNA 5'-UTR binding"/>
    <property type="evidence" value="ECO:0007669"/>
    <property type="project" value="InterPro"/>
</dbReference>
<name>A0A178MDZ8_9PROT</name>
<keyword evidence="3" id="KW-0694">RNA-binding</keyword>
<evidence type="ECO:0000313" key="4">
    <source>
        <dbReference type="EMBL" id="OAN47040.1"/>
    </source>
</evidence>
<dbReference type="InterPro" id="IPR009967">
    <property type="entry name" value="Flagellum_FlbT"/>
</dbReference>
<accession>A0A178MDZ8</accession>
<evidence type="ECO:0000313" key="5">
    <source>
        <dbReference type="Proteomes" id="UP000078543"/>
    </source>
</evidence>
<reference evidence="4 5" key="1">
    <citation type="submission" date="2016-04" db="EMBL/GenBank/DDBJ databases">
        <title>Draft genome sequence of freshwater magnetotactic bacteria Magnetospirillum marisnigri SP-1 and Magnetospirillum moscoviense BB-1.</title>
        <authorList>
            <person name="Koziaeva V."/>
            <person name="Dziuba M.V."/>
            <person name="Ivanov T.M."/>
            <person name="Kuznetsov B."/>
            <person name="Grouzdev D.S."/>
        </authorList>
    </citation>
    <scope>NUCLEOTIDE SEQUENCE [LARGE SCALE GENOMIC DNA]</scope>
    <source>
        <strain evidence="4 5">BB-1</strain>
    </source>
</reference>
<keyword evidence="2" id="KW-1005">Bacterial flagellum biogenesis</keyword>
<organism evidence="4 5">
    <name type="scientific">Magnetospirillum moscoviense</name>
    <dbReference type="NCBI Taxonomy" id="1437059"/>
    <lineage>
        <taxon>Bacteria</taxon>
        <taxon>Pseudomonadati</taxon>
        <taxon>Pseudomonadota</taxon>
        <taxon>Alphaproteobacteria</taxon>
        <taxon>Rhodospirillales</taxon>
        <taxon>Rhodospirillaceae</taxon>
        <taxon>Magnetospirillum</taxon>
    </lineage>
</organism>
<evidence type="ECO:0000256" key="1">
    <source>
        <dbReference type="ARBA" id="ARBA00022491"/>
    </source>
</evidence>
<dbReference type="RefSeq" id="WP_068503564.1">
    <property type="nucleotide sequence ID" value="NZ_LWQU01000170.1"/>
</dbReference>
<keyword evidence="5" id="KW-1185">Reference proteome</keyword>
<dbReference type="GO" id="GO:1902209">
    <property type="term" value="P:negative regulation of bacterial-type flagellum assembly"/>
    <property type="evidence" value="ECO:0007669"/>
    <property type="project" value="InterPro"/>
</dbReference>
<dbReference type="AlphaFoldDB" id="A0A178MDZ8"/>
<dbReference type="GO" id="GO:0006402">
    <property type="term" value="P:mRNA catabolic process"/>
    <property type="evidence" value="ECO:0007669"/>
    <property type="project" value="InterPro"/>
</dbReference>
<proteinExistence type="predicted"/>
<gene>
    <name evidence="4" type="ORF">A6A05_15900</name>
</gene>
<protein>
    <submittedName>
        <fullName evidence="4">Flagellum biosynthesis protein FlbT</fullName>
    </submittedName>
</protein>
<dbReference type="STRING" id="1437059.A6A05_15900"/>
<keyword evidence="1" id="KW-0678">Repressor</keyword>
<evidence type="ECO:0000256" key="2">
    <source>
        <dbReference type="ARBA" id="ARBA00022795"/>
    </source>
</evidence>